<dbReference type="EMBL" id="JAASQJ010000005">
    <property type="protein sequence ID" value="NIJ55621.1"/>
    <property type="molecule type" value="Genomic_DNA"/>
</dbReference>
<feature type="transmembrane region" description="Helical" evidence="1">
    <location>
        <begin position="28"/>
        <end position="45"/>
    </location>
</feature>
<gene>
    <name evidence="2" type="ORF">FHS68_004810</name>
</gene>
<sequence length="54" mass="6368">MQHSVNYLQAYIIEYTHRFNRRKNGRDFGCMLGEAFWLAIDLWIYESAPGSNPS</sequence>
<protein>
    <recommendedName>
        <fullName evidence="4">ISXO2-like transposase domain-containing protein</fullName>
    </recommendedName>
</protein>
<proteinExistence type="predicted"/>
<keyword evidence="1" id="KW-1133">Transmembrane helix</keyword>
<dbReference type="Proteomes" id="UP001179181">
    <property type="component" value="Unassembled WGS sequence"/>
</dbReference>
<keyword evidence="1" id="KW-0812">Transmembrane</keyword>
<keyword evidence="1" id="KW-0472">Membrane</keyword>
<accession>A0ABX0URM5</accession>
<organism evidence="2 3">
    <name type="scientific">Dyadobacter arcticus</name>
    <dbReference type="NCBI Taxonomy" id="1078754"/>
    <lineage>
        <taxon>Bacteria</taxon>
        <taxon>Pseudomonadati</taxon>
        <taxon>Bacteroidota</taxon>
        <taxon>Cytophagia</taxon>
        <taxon>Cytophagales</taxon>
        <taxon>Spirosomataceae</taxon>
        <taxon>Dyadobacter</taxon>
    </lineage>
</organism>
<name>A0ABX0URM5_9BACT</name>
<evidence type="ECO:0000313" key="3">
    <source>
        <dbReference type="Proteomes" id="UP001179181"/>
    </source>
</evidence>
<keyword evidence="3" id="KW-1185">Reference proteome</keyword>
<comment type="caution">
    <text evidence="2">The sequence shown here is derived from an EMBL/GenBank/DDBJ whole genome shotgun (WGS) entry which is preliminary data.</text>
</comment>
<reference evidence="2 3" key="1">
    <citation type="submission" date="2020-03" db="EMBL/GenBank/DDBJ databases">
        <title>Genomic Encyclopedia of Type Strains, Phase IV (KMG-IV): sequencing the most valuable type-strain genomes for metagenomic binning, comparative biology and taxonomic classification.</title>
        <authorList>
            <person name="Goeker M."/>
        </authorList>
    </citation>
    <scope>NUCLEOTIDE SEQUENCE [LARGE SCALE GENOMIC DNA]</scope>
    <source>
        <strain evidence="2 3">DSM 102865</strain>
    </source>
</reference>
<evidence type="ECO:0008006" key="4">
    <source>
        <dbReference type="Google" id="ProtNLM"/>
    </source>
</evidence>
<evidence type="ECO:0000256" key="1">
    <source>
        <dbReference type="SAM" id="Phobius"/>
    </source>
</evidence>
<evidence type="ECO:0000313" key="2">
    <source>
        <dbReference type="EMBL" id="NIJ55621.1"/>
    </source>
</evidence>